<dbReference type="InterPro" id="IPR036185">
    <property type="entry name" value="DNA_heli_DnaB-like_N_sf"/>
</dbReference>
<dbReference type="GO" id="GO:0005524">
    <property type="term" value="F:ATP binding"/>
    <property type="evidence" value="ECO:0007669"/>
    <property type="project" value="UniProtKB-UniRule"/>
</dbReference>
<dbReference type="Pfam" id="PF00772">
    <property type="entry name" value="DnaB"/>
    <property type="match status" value="1"/>
</dbReference>
<dbReference type="PANTHER" id="PTHR30153">
    <property type="entry name" value="REPLICATIVE DNA HELICASE DNAB"/>
    <property type="match status" value="1"/>
</dbReference>
<dbReference type="FunFam" id="1.10.860.10:FF:000001">
    <property type="entry name" value="Replicative DNA helicase"/>
    <property type="match status" value="1"/>
</dbReference>
<reference evidence="15" key="1">
    <citation type="submission" date="2011-05" db="EMBL/GenBank/DDBJ databases">
        <title>Complete sequence of Desulfotomaculum ruminis DSM 2154.</title>
        <authorList>
            <person name="Lucas S."/>
            <person name="Copeland A."/>
            <person name="Lapidus A."/>
            <person name="Cheng J.-F."/>
            <person name="Goodwin L."/>
            <person name="Pitluck S."/>
            <person name="Lu M."/>
            <person name="Detter J.C."/>
            <person name="Han C."/>
            <person name="Tapia R."/>
            <person name="Land M."/>
            <person name="Hauser L."/>
            <person name="Kyrpides N."/>
            <person name="Ivanova N."/>
            <person name="Mikhailova N."/>
            <person name="Pagani I."/>
            <person name="Stams A.J.M."/>
            <person name="Plugge C.M."/>
            <person name="Muyzer G."/>
            <person name="Kuever J."/>
            <person name="Parshina S.N."/>
            <person name="Ivanova A.E."/>
            <person name="Nazina T.N."/>
            <person name="Brambilla E."/>
            <person name="Spring S."/>
            <person name="Klenk H.-P."/>
            <person name="Woyke T."/>
        </authorList>
    </citation>
    <scope>NUCLEOTIDE SEQUENCE [LARGE SCALE GENOMIC DNA]</scope>
    <source>
        <strain evidence="15">ATCC 23193 / DSM 2154 / NCIB 8452 / DL</strain>
    </source>
</reference>
<dbReference type="CDD" id="cd00984">
    <property type="entry name" value="DnaB_C"/>
    <property type="match status" value="1"/>
</dbReference>
<keyword evidence="4 12" id="KW-0547">Nucleotide-binding</keyword>
<dbReference type="Gene3D" id="3.40.50.300">
    <property type="entry name" value="P-loop containing nucleotide triphosphate hydrolases"/>
    <property type="match status" value="1"/>
</dbReference>
<comment type="similarity">
    <text evidence="1 12">Belongs to the helicase family. DnaB subfamily.</text>
</comment>
<evidence type="ECO:0000256" key="5">
    <source>
        <dbReference type="ARBA" id="ARBA00022801"/>
    </source>
</evidence>
<keyword evidence="15" id="KW-1185">Reference proteome</keyword>
<dbReference type="InterPro" id="IPR007694">
    <property type="entry name" value="DNA_helicase_DnaB-like_C"/>
</dbReference>
<proteinExistence type="inferred from homology"/>
<dbReference type="RefSeq" id="WP_013843821.1">
    <property type="nucleotide sequence ID" value="NC_015589.1"/>
</dbReference>
<name>F6DQS9_DESRL</name>
<evidence type="ECO:0000256" key="4">
    <source>
        <dbReference type="ARBA" id="ARBA00022741"/>
    </source>
</evidence>
<dbReference type="InterPro" id="IPR007692">
    <property type="entry name" value="DNA_helicase_DnaB"/>
</dbReference>
<dbReference type="InterPro" id="IPR007693">
    <property type="entry name" value="DNA_helicase_DnaB-like_N"/>
</dbReference>
<dbReference type="Proteomes" id="UP000009234">
    <property type="component" value="Chromosome"/>
</dbReference>
<evidence type="ECO:0000256" key="6">
    <source>
        <dbReference type="ARBA" id="ARBA00022806"/>
    </source>
</evidence>
<evidence type="ECO:0000256" key="1">
    <source>
        <dbReference type="ARBA" id="ARBA00008428"/>
    </source>
</evidence>
<evidence type="ECO:0000259" key="13">
    <source>
        <dbReference type="PROSITE" id="PS51199"/>
    </source>
</evidence>
<keyword evidence="5 12" id="KW-0378">Hydrolase</keyword>
<feature type="domain" description="SF4 helicase" evidence="13">
    <location>
        <begin position="175"/>
        <end position="440"/>
    </location>
</feature>
<dbReference type="GO" id="GO:0003677">
    <property type="term" value="F:DNA binding"/>
    <property type="evidence" value="ECO:0007669"/>
    <property type="project" value="UniProtKB-UniRule"/>
</dbReference>
<dbReference type="OrthoDB" id="9773982at2"/>
<comment type="catalytic activity">
    <reaction evidence="10 12">
        <text>ATP + H2O = ADP + phosphate + H(+)</text>
        <dbReference type="Rhea" id="RHEA:13065"/>
        <dbReference type="ChEBI" id="CHEBI:15377"/>
        <dbReference type="ChEBI" id="CHEBI:15378"/>
        <dbReference type="ChEBI" id="CHEBI:30616"/>
        <dbReference type="ChEBI" id="CHEBI:43474"/>
        <dbReference type="ChEBI" id="CHEBI:456216"/>
        <dbReference type="EC" id="5.6.2.3"/>
    </reaction>
</comment>
<dbReference type="GO" id="GO:0016887">
    <property type="term" value="F:ATP hydrolysis activity"/>
    <property type="evidence" value="ECO:0007669"/>
    <property type="project" value="RHEA"/>
</dbReference>
<dbReference type="SUPFAM" id="SSF52540">
    <property type="entry name" value="P-loop containing nucleoside triphosphate hydrolases"/>
    <property type="match status" value="1"/>
</dbReference>
<organism evidence="14 15">
    <name type="scientific">Desulforamulus ruminis (strain ATCC 23193 / DSM 2154 / NCIMB 8452 / DL)</name>
    <name type="common">Desulfotomaculum ruminis</name>
    <dbReference type="NCBI Taxonomy" id="696281"/>
    <lineage>
        <taxon>Bacteria</taxon>
        <taxon>Bacillati</taxon>
        <taxon>Bacillota</taxon>
        <taxon>Clostridia</taxon>
        <taxon>Eubacteriales</taxon>
        <taxon>Peptococcaceae</taxon>
        <taxon>Desulforamulus</taxon>
    </lineage>
</organism>
<evidence type="ECO:0000256" key="3">
    <source>
        <dbReference type="ARBA" id="ARBA00022705"/>
    </source>
</evidence>
<dbReference type="SUPFAM" id="SSF48024">
    <property type="entry name" value="N-terminal domain of DnaB helicase"/>
    <property type="match status" value="1"/>
</dbReference>
<keyword evidence="8 12" id="KW-0238">DNA-binding</keyword>
<dbReference type="KEGG" id="dru:Desru_3876"/>
<dbReference type="InterPro" id="IPR016136">
    <property type="entry name" value="DNA_helicase_N/primase_C"/>
</dbReference>
<dbReference type="FunFam" id="3.40.50.300:FF:000076">
    <property type="entry name" value="Replicative DNA helicase"/>
    <property type="match status" value="1"/>
</dbReference>
<protein>
    <recommendedName>
        <fullName evidence="11 12">Replicative DNA helicase</fullName>
        <ecNumber evidence="11 12">5.6.2.3</ecNumber>
    </recommendedName>
</protein>
<evidence type="ECO:0000256" key="12">
    <source>
        <dbReference type="RuleBase" id="RU362085"/>
    </source>
</evidence>
<keyword evidence="6 12" id="KW-0347">Helicase</keyword>
<dbReference type="PROSITE" id="PS51199">
    <property type="entry name" value="SF4_HELICASE"/>
    <property type="match status" value="1"/>
</dbReference>
<reference evidence="14 15" key="2">
    <citation type="journal article" date="2012" name="Stand. Genomic Sci.">
        <title>Complete genome sequence of the sulfate-reducing firmicute Desulfotomaculum ruminis type strain (DL(T)).</title>
        <authorList>
            <person name="Spring S."/>
            <person name="Visser M."/>
            <person name="Lu M."/>
            <person name="Copeland A."/>
            <person name="Lapidus A."/>
            <person name="Lucas S."/>
            <person name="Cheng J.F."/>
            <person name="Han C."/>
            <person name="Tapia R."/>
            <person name="Goodwin L.A."/>
            <person name="Pitluck S."/>
            <person name="Ivanova N."/>
            <person name="Land M."/>
            <person name="Hauser L."/>
            <person name="Larimer F."/>
            <person name="Rohde M."/>
            <person name="Goker M."/>
            <person name="Detter J.C."/>
            <person name="Kyrpides N.C."/>
            <person name="Woyke T."/>
            <person name="Schaap P.J."/>
            <person name="Plugge C.M."/>
            <person name="Muyzer G."/>
            <person name="Kuever J."/>
            <person name="Pereira I.A."/>
            <person name="Parshina S.N."/>
            <person name="Bernier-Latmani R."/>
            <person name="Stams A.J."/>
            <person name="Klenk H.P."/>
        </authorList>
    </citation>
    <scope>NUCLEOTIDE SEQUENCE [LARGE SCALE GENOMIC DNA]</scope>
    <source>
        <strain evidence="15">ATCC 23193 / DSM 2154 / NCIB 8452 / DL</strain>
    </source>
</reference>
<sequence length="440" mass="49214">MLERVPPQNIDAEQSVLGAMLLEREAIFKVMEFLKPEDFYREAHRIIYLVILELTEGGNPVDLITVTDLLRDKGELEKVGGITYVATLANLVPTAANVEYYGRIVEEKALSRALISVTTRISTRGYEGSENAEELLDEAERSILELGQRRSTSTFTPIKETLVSALENLEHAYNNRGKITGIPTGFIELDRMTNGFQKGDLIILAARPSMGKTALAILLGLHAAAKHQVPVAIFSLEMSKEQLVQRMLCSEAMVDAHRVRTGNLSDEDWGKLSEAARYLSRAPIYLDDIGAVTVQEVRSKSRRLKAEKGLGLIIIDYLQLMSGGKRIENRQQEIADISRKLKGLAKELEVPVLALSQLSRAVESRTDKHPMMSDLRESGSIEQDADLIMFIYRDEYYNPESEKKGIAEVIIAKQRNGPVGSVDLGFFKEYTKFVNLAKRE</sequence>
<evidence type="ECO:0000313" key="15">
    <source>
        <dbReference type="Proteomes" id="UP000009234"/>
    </source>
</evidence>
<evidence type="ECO:0000313" key="14">
    <source>
        <dbReference type="EMBL" id="AEG62076.1"/>
    </source>
</evidence>
<dbReference type="SMART" id="SM00382">
    <property type="entry name" value="AAA"/>
    <property type="match status" value="1"/>
</dbReference>
<dbReference type="PANTHER" id="PTHR30153:SF2">
    <property type="entry name" value="REPLICATIVE DNA HELICASE"/>
    <property type="match status" value="1"/>
</dbReference>
<dbReference type="HOGENOM" id="CLU_005373_0_0_9"/>
<dbReference type="Gene3D" id="1.10.860.10">
    <property type="entry name" value="DNAb Helicase, Chain A"/>
    <property type="match status" value="1"/>
</dbReference>
<evidence type="ECO:0000256" key="11">
    <source>
        <dbReference type="NCBIfam" id="TIGR00665"/>
    </source>
</evidence>
<keyword evidence="9" id="KW-0413">Isomerase</keyword>
<dbReference type="EMBL" id="CP002780">
    <property type="protein sequence ID" value="AEG62076.1"/>
    <property type="molecule type" value="Genomic_DNA"/>
</dbReference>
<evidence type="ECO:0000256" key="10">
    <source>
        <dbReference type="ARBA" id="ARBA00048954"/>
    </source>
</evidence>
<comment type="function">
    <text evidence="12">The main replicative DNA helicase, it participates in initiation and elongation during chromosome replication. Travels ahead of the DNA replisome, separating dsDNA into templates for DNA synthesis. A processive ATP-dependent 5'-3' DNA helicase it has DNA-dependent ATPase activity.</text>
</comment>
<dbReference type="GO" id="GO:0042802">
    <property type="term" value="F:identical protein binding"/>
    <property type="evidence" value="ECO:0007669"/>
    <property type="project" value="UniProtKB-ARBA"/>
</dbReference>
<keyword evidence="7 12" id="KW-0067">ATP-binding</keyword>
<dbReference type="EC" id="5.6.2.3" evidence="11 12"/>
<dbReference type="GO" id="GO:1990077">
    <property type="term" value="C:primosome complex"/>
    <property type="evidence" value="ECO:0007669"/>
    <property type="project" value="UniProtKB-UniRule"/>
</dbReference>
<dbReference type="Pfam" id="PF03796">
    <property type="entry name" value="DnaB_C"/>
    <property type="match status" value="1"/>
</dbReference>
<accession>F6DQS9</accession>
<evidence type="ECO:0000256" key="8">
    <source>
        <dbReference type="ARBA" id="ARBA00023125"/>
    </source>
</evidence>
<evidence type="ECO:0000256" key="9">
    <source>
        <dbReference type="ARBA" id="ARBA00023235"/>
    </source>
</evidence>
<dbReference type="GO" id="GO:0005829">
    <property type="term" value="C:cytosol"/>
    <property type="evidence" value="ECO:0007669"/>
    <property type="project" value="TreeGrafter"/>
</dbReference>
<dbReference type="AlphaFoldDB" id="F6DQS9"/>
<dbReference type="InterPro" id="IPR027417">
    <property type="entry name" value="P-loop_NTPase"/>
</dbReference>
<keyword evidence="2 12" id="KW-0639">Primosome</keyword>
<dbReference type="STRING" id="696281.Desru_3876"/>
<dbReference type="GO" id="GO:0043139">
    <property type="term" value="F:5'-3' DNA helicase activity"/>
    <property type="evidence" value="ECO:0007669"/>
    <property type="project" value="UniProtKB-EC"/>
</dbReference>
<dbReference type="NCBIfam" id="NF004384">
    <property type="entry name" value="PRK05748.1"/>
    <property type="match status" value="1"/>
</dbReference>
<dbReference type="GO" id="GO:0006269">
    <property type="term" value="P:DNA replication, synthesis of primer"/>
    <property type="evidence" value="ECO:0007669"/>
    <property type="project" value="UniProtKB-UniRule"/>
</dbReference>
<dbReference type="NCBIfam" id="TIGR00665">
    <property type="entry name" value="DnaB"/>
    <property type="match status" value="1"/>
</dbReference>
<evidence type="ECO:0000256" key="7">
    <source>
        <dbReference type="ARBA" id="ARBA00022840"/>
    </source>
</evidence>
<gene>
    <name evidence="14" type="ordered locus">Desru_3876</name>
</gene>
<dbReference type="eggNOG" id="COG0305">
    <property type="taxonomic scope" value="Bacteria"/>
</dbReference>
<dbReference type="InterPro" id="IPR003593">
    <property type="entry name" value="AAA+_ATPase"/>
</dbReference>
<keyword evidence="3 12" id="KW-0235">DNA replication</keyword>
<evidence type="ECO:0000256" key="2">
    <source>
        <dbReference type="ARBA" id="ARBA00022515"/>
    </source>
</evidence>